<evidence type="ECO:0000256" key="9">
    <source>
        <dbReference type="ARBA" id="ARBA00047764"/>
    </source>
</evidence>
<feature type="domain" description="Adenosine deaminase" evidence="10">
    <location>
        <begin position="233"/>
        <end position="530"/>
    </location>
</feature>
<dbReference type="SUPFAM" id="SSF51556">
    <property type="entry name" value="Metallo-dependent hydrolases"/>
    <property type="match status" value="1"/>
</dbReference>
<keyword evidence="6" id="KW-0479">Metal-binding</keyword>
<comment type="caution">
    <text evidence="11">The sequence shown here is derived from an EMBL/GenBank/DDBJ whole genome shotgun (WGS) entry which is preliminary data.</text>
</comment>
<dbReference type="PANTHER" id="PTHR11409">
    <property type="entry name" value="ADENOSINE DEAMINASE"/>
    <property type="match status" value="1"/>
</dbReference>
<comment type="similarity">
    <text evidence="3">Belongs to the metallo-dependent hydrolases superfamily. Adenosine and AMP deaminases family. ADGF subfamily.</text>
</comment>
<name>A0A9W9LSF0_9EURO</name>
<comment type="subcellular location">
    <subcellularLocation>
        <location evidence="2">Secreted</location>
    </subcellularLocation>
</comment>
<keyword evidence="7" id="KW-0732">Signal</keyword>
<evidence type="ECO:0000313" key="12">
    <source>
        <dbReference type="Proteomes" id="UP001149163"/>
    </source>
</evidence>
<comment type="cofactor">
    <cofactor evidence="1">
        <name>Zn(2+)</name>
        <dbReference type="ChEBI" id="CHEBI:29105"/>
    </cofactor>
</comment>
<keyword evidence="8" id="KW-0378">Hydrolase</keyword>
<dbReference type="GO" id="GO:0006154">
    <property type="term" value="P:adenosine catabolic process"/>
    <property type="evidence" value="ECO:0007669"/>
    <property type="project" value="TreeGrafter"/>
</dbReference>
<dbReference type="OrthoDB" id="7202371at2759"/>
<keyword evidence="5" id="KW-0964">Secreted</keyword>
<organism evidence="11 12">
    <name type="scientific">Penicillium canariense</name>
    <dbReference type="NCBI Taxonomy" id="189055"/>
    <lineage>
        <taxon>Eukaryota</taxon>
        <taxon>Fungi</taxon>
        <taxon>Dikarya</taxon>
        <taxon>Ascomycota</taxon>
        <taxon>Pezizomycotina</taxon>
        <taxon>Eurotiomycetes</taxon>
        <taxon>Eurotiomycetidae</taxon>
        <taxon>Eurotiales</taxon>
        <taxon>Aspergillaceae</taxon>
        <taxon>Penicillium</taxon>
    </lineage>
</organism>
<dbReference type="PANTHER" id="PTHR11409:SF39">
    <property type="entry name" value="ADENOSINE DEAMINASE 2"/>
    <property type="match status" value="1"/>
</dbReference>
<dbReference type="InterPro" id="IPR006330">
    <property type="entry name" value="Ado/ade_deaminase"/>
</dbReference>
<dbReference type="GO" id="GO:0046872">
    <property type="term" value="F:metal ion binding"/>
    <property type="evidence" value="ECO:0007669"/>
    <property type="project" value="UniProtKB-KW"/>
</dbReference>
<gene>
    <name evidence="11" type="ORF">N7482_000182</name>
</gene>
<dbReference type="RefSeq" id="XP_056545913.1">
    <property type="nucleotide sequence ID" value="XM_056682307.1"/>
</dbReference>
<dbReference type="FunFam" id="3.20.20.140:FF:000017">
    <property type="entry name" value="Adenosine deaminase 2"/>
    <property type="match status" value="1"/>
</dbReference>
<comment type="catalytic activity">
    <reaction evidence="9">
        <text>adenosine + H2O + H(+) = inosine + NH4(+)</text>
        <dbReference type="Rhea" id="RHEA:24408"/>
        <dbReference type="ChEBI" id="CHEBI:15377"/>
        <dbReference type="ChEBI" id="CHEBI:15378"/>
        <dbReference type="ChEBI" id="CHEBI:16335"/>
        <dbReference type="ChEBI" id="CHEBI:17596"/>
        <dbReference type="ChEBI" id="CHEBI:28938"/>
        <dbReference type="EC" id="3.5.4.4"/>
    </reaction>
</comment>
<evidence type="ECO:0000256" key="4">
    <source>
        <dbReference type="ARBA" id="ARBA00012784"/>
    </source>
</evidence>
<proteinExistence type="inferred from homology"/>
<reference evidence="11" key="1">
    <citation type="submission" date="2022-11" db="EMBL/GenBank/DDBJ databases">
        <authorList>
            <person name="Petersen C."/>
        </authorList>
    </citation>
    <scope>NUCLEOTIDE SEQUENCE</scope>
    <source>
        <strain evidence="11">IBT 26290</strain>
    </source>
</reference>
<dbReference type="GeneID" id="81421483"/>
<dbReference type="GO" id="GO:0004000">
    <property type="term" value="F:adenosine deaminase activity"/>
    <property type="evidence" value="ECO:0007669"/>
    <property type="project" value="TreeGrafter"/>
</dbReference>
<dbReference type="GO" id="GO:0046103">
    <property type="term" value="P:inosine biosynthetic process"/>
    <property type="evidence" value="ECO:0007669"/>
    <property type="project" value="TreeGrafter"/>
</dbReference>
<evidence type="ECO:0000256" key="7">
    <source>
        <dbReference type="ARBA" id="ARBA00022729"/>
    </source>
</evidence>
<keyword evidence="12" id="KW-1185">Reference proteome</keyword>
<dbReference type="Proteomes" id="UP001149163">
    <property type="component" value="Unassembled WGS sequence"/>
</dbReference>
<dbReference type="AlphaFoldDB" id="A0A9W9LSF0"/>
<dbReference type="InterPro" id="IPR032466">
    <property type="entry name" value="Metal_Hydrolase"/>
</dbReference>
<protein>
    <recommendedName>
        <fullName evidence="4">adenosine deaminase</fullName>
        <ecNumber evidence="4">3.5.4.4</ecNumber>
    </recommendedName>
</protein>
<dbReference type="Pfam" id="PF00962">
    <property type="entry name" value="A_deaminase"/>
    <property type="match status" value="1"/>
</dbReference>
<evidence type="ECO:0000256" key="6">
    <source>
        <dbReference type="ARBA" id="ARBA00022723"/>
    </source>
</evidence>
<evidence type="ECO:0000256" key="5">
    <source>
        <dbReference type="ARBA" id="ARBA00022525"/>
    </source>
</evidence>
<evidence type="ECO:0000256" key="2">
    <source>
        <dbReference type="ARBA" id="ARBA00004613"/>
    </source>
</evidence>
<dbReference type="Gene3D" id="3.20.20.140">
    <property type="entry name" value="Metal-dependent hydrolases"/>
    <property type="match status" value="1"/>
</dbReference>
<evidence type="ECO:0000256" key="8">
    <source>
        <dbReference type="ARBA" id="ARBA00022801"/>
    </source>
</evidence>
<accession>A0A9W9LSF0</accession>
<sequence>MGSDNPDWELEEGLPQVEDPFIQQYLKGRDALIAEEQKRRHDATYRVSLSPIAARACKIVSQIRAREQKEVWSTGLDAATAHQVDEILYPGVMFHHAKGRMEKTNLWKIVERMPKGSLLHAHMDAMFDIDFLIDQAFSTPGIHMLAPKPLLSQKDYEVAPVFFQFSSQPAAEGEKKASIWTEGYESSSLIPIKTAAASFPNGGETGFREWLQSRCMLMPEHSYNHYHGVDAIWAIFTTTFPVINSILMYEPIFRACFRRMLGQLTADGVRYVEFRIAFVFRWRKEGSDQPEDGYEEWCRVVEEEVEHFKGTEEGKTFYEARIIWTTLRRFPNKEIVDSMKHCIATKHAFPDLICGFDLVGQEDLGRPLKDLVPVLFWFRKRCAEEEVDIPFFFHAGECLGDGDETDHNLFDAILLGTRRIGHGFSLYKHPLLIDLIKEKKIMVECCPISNEILRLASSIKSHPLPALLSRGVPVSLCNDDPAILGHGKNGLTHDFWQALQGLQNVDLAGLAMMVQNSIRWSCYEDQSTAEWKHEIGEGILGEGLKAARLREWHTEFEKFCEWVVLEFAEFDEDD</sequence>
<evidence type="ECO:0000259" key="10">
    <source>
        <dbReference type="Pfam" id="PF00962"/>
    </source>
</evidence>
<evidence type="ECO:0000256" key="3">
    <source>
        <dbReference type="ARBA" id="ARBA00006083"/>
    </source>
</evidence>
<dbReference type="EMBL" id="JAPQKN010000001">
    <property type="protein sequence ID" value="KAJ5174305.1"/>
    <property type="molecule type" value="Genomic_DNA"/>
</dbReference>
<evidence type="ECO:0000256" key="1">
    <source>
        <dbReference type="ARBA" id="ARBA00001947"/>
    </source>
</evidence>
<reference evidence="11" key="2">
    <citation type="journal article" date="2023" name="IMA Fungus">
        <title>Comparative genomic study of the Penicillium genus elucidates a diverse pangenome and 15 lateral gene transfer events.</title>
        <authorList>
            <person name="Petersen C."/>
            <person name="Sorensen T."/>
            <person name="Nielsen M.R."/>
            <person name="Sondergaard T.E."/>
            <person name="Sorensen J.L."/>
            <person name="Fitzpatrick D.A."/>
            <person name="Frisvad J.C."/>
            <person name="Nielsen K.L."/>
        </authorList>
    </citation>
    <scope>NUCLEOTIDE SEQUENCE</scope>
    <source>
        <strain evidence="11">IBT 26290</strain>
    </source>
</reference>
<dbReference type="GO" id="GO:0005576">
    <property type="term" value="C:extracellular region"/>
    <property type="evidence" value="ECO:0007669"/>
    <property type="project" value="UniProtKB-SubCell"/>
</dbReference>
<evidence type="ECO:0000313" key="11">
    <source>
        <dbReference type="EMBL" id="KAJ5174305.1"/>
    </source>
</evidence>
<dbReference type="EC" id="3.5.4.4" evidence="4"/>
<dbReference type="InterPro" id="IPR001365">
    <property type="entry name" value="A_deaminase_dom"/>
</dbReference>